<reference evidence="2 3" key="1">
    <citation type="submission" date="2017-12" db="EMBL/GenBank/DDBJ databases">
        <title>Comparative genomics of Botrytis spp.</title>
        <authorList>
            <person name="Valero-Jimenez C.A."/>
            <person name="Tapia P."/>
            <person name="Veloso J."/>
            <person name="Silva-Moreno E."/>
            <person name="Staats M."/>
            <person name="Valdes J.H."/>
            <person name="Van Kan J.A.L."/>
        </authorList>
    </citation>
    <scope>NUCLEOTIDE SEQUENCE [LARGE SCALE GENOMIC DNA]</scope>
    <source>
        <strain evidence="2 3">Be9601</strain>
    </source>
</reference>
<comment type="caution">
    <text evidence="2">The sequence shown here is derived from an EMBL/GenBank/DDBJ whole genome shotgun (WGS) entry which is preliminary data.</text>
</comment>
<evidence type="ECO:0000313" key="3">
    <source>
        <dbReference type="Proteomes" id="UP000297229"/>
    </source>
</evidence>
<name>A0A4Z1IZF1_9HELO</name>
<evidence type="ECO:0000313" key="2">
    <source>
        <dbReference type="EMBL" id="TGO66756.1"/>
    </source>
</evidence>
<dbReference type="Proteomes" id="UP000297229">
    <property type="component" value="Unassembled WGS sequence"/>
</dbReference>
<gene>
    <name evidence="2" type="ORF">BELL_0935g00020</name>
</gene>
<keyword evidence="3" id="KW-1185">Reference proteome</keyword>
<evidence type="ECO:0000256" key="1">
    <source>
        <dbReference type="SAM" id="MobiDB-lite"/>
    </source>
</evidence>
<proteinExistence type="predicted"/>
<protein>
    <submittedName>
        <fullName evidence="2">Uncharacterized protein</fullName>
    </submittedName>
</protein>
<feature type="compositionally biased region" description="Polar residues" evidence="1">
    <location>
        <begin position="59"/>
        <end position="69"/>
    </location>
</feature>
<accession>A0A4Z1IZF1</accession>
<dbReference type="EMBL" id="PQXM01000933">
    <property type="protein sequence ID" value="TGO66756.1"/>
    <property type="molecule type" value="Genomic_DNA"/>
</dbReference>
<dbReference type="AlphaFoldDB" id="A0A4Z1IZF1"/>
<sequence length="69" mass="7610">MTVKFDDDMLCDQMTDAGGTSATGGDCDRPGLCLSMEQASRTWSGRRDTRLLRRPHYSPDTNSSPTKVI</sequence>
<organism evidence="2 3">
    <name type="scientific">Botrytis elliptica</name>
    <dbReference type="NCBI Taxonomy" id="278938"/>
    <lineage>
        <taxon>Eukaryota</taxon>
        <taxon>Fungi</taxon>
        <taxon>Dikarya</taxon>
        <taxon>Ascomycota</taxon>
        <taxon>Pezizomycotina</taxon>
        <taxon>Leotiomycetes</taxon>
        <taxon>Helotiales</taxon>
        <taxon>Sclerotiniaceae</taxon>
        <taxon>Botrytis</taxon>
    </lineage>
</organism>
<feature type="region of interest" description="Disordered" evidence="1">
    <location>
        <begin position="39"/>
        <end position="69"/>
    </location>
</feature>